<keyword evidence="2" id="KW-1185">Reference proteome</keyword>
<dbReference type="Proteomes" id="UP001293254">
    <property type="component" value="Unassembled WGS sequence"/>
</dbReference>
<dbReference type="AlphaFoldDB" id="A0AAE2CNS1"/>
<protein>
    <submittedName>
        <fullName evidence="1">Uncharacterized protein</fullName>
    </submittedName>
</protein>
<reference evidence="1" key="2">
    <citation type="journal article" date="2024" name="Plant">
        <title>Genomic evolution and insights into agronomic trait innovations of Sesamum species.</title>
        <authorList>
            <person name="Miao H."/>
            <person name="Wang L."/>
            <person name="Qu L."/>
            <person name="Liu H."/>
            <person name="Sun Y."/>
            <person name="Le M."/>
            <person name="Wang Q."/>
            <person name="Wei S."/>
            <person name="Zheng Y."/>
            <person name="Lin W."/>
            <person name="Duan Y."/>
            <person name="Cao H."/>
            <person name="Xiong S."/>
            <person name="Wang X."/>
            <person name="Wei L."/>
            <person name="Li C."/>
            <person name="Ma Q."/>
            <person name="Ju M."/>
            <person name="Zhao R."/>
            <person name="Li G."/>
            <person name="Mu C."/>
            <person name="Tian Q."/>
            <person name="Mei H."/>
            <person name="Zhang T."/>
            <person name="Gao T."/>
            <person name="Zhang H."/>
        </authorList>
    </citation>
    <scope>NUCLEOTIDE SEQUENCE</scope>
    <source>
        <strain evidence="1">3651</strain>
    </source>
</reference>
<name>A0AAE2CNS1_9LAMI</name>
<reference evidence="1" key="1">
    <citation type="submission" date="2020-06" db="EMBL/GenBank/DDBJ databases">
        <authorList>
            <person name="Li T."/>
            <person name="Hu X."/>
            <person name="Zhang T."/>
            <person name="Song X."/>
            <person name="Zhang H."/>
            <person name="Dai N."/>
            <person name="Sheng W."/>
            <person name="Hou X."/>
            <person name="Wei L."/>
        </authorList>
    </citation>
    <scope>NUCLEOTIDE SEQUENCE</scope>
    <source>
        <strain evidence="1">3651</strain>
        <tissue evidence="1">Leaf</tissue>
    </source>
</reference>
<evidence type="ECO:0000313" key="1">
    <source>
        <dbReference type="EMBL" id="KAK4428659.1"/>
    </source>
</evidence>
<organism evidence="1 2">
    <name type="scientific">Sesamum alatum</name>
    <dbReference type="NCBI Taxonomy" id="300844"/>
    <lineage>
        <taxon>Eukaryota</taxon>
        <taxon>Viridiplantae</taxon>
        <taxon>Streptophyta</taxon>
        <taxon>Embryophyta</taxon>
        <taxon>Tracheophyta</taxon>
        <taxon>Spermatophyta</taxon>
        <taxon>Magnoliopsida</taxon>
        <taxon>eudicotyledons</taxon>
        <taxon>Gunneridae</taxon>
        <taxon>Pentapetalae</taxon>
        <taxon>asterids</taxon>
        <taxon>lamiids</taxon>
        <taxon>Lamiales</taxon>
        <taxon>Pedaliaceae</taxon>
        <taxon>Sesamum</taxon>
    </lineage>
</organism>
<dbReference type="EMBL" id="JACGWO010000004">
    <property type="protein sequence ID" value="KAK4428659.1"/>
    <property type="molecule type" value="Genomic_DNA"/>
</dbReference>
<accession>A0AAE2CNS1</accession>
<proteinExistence type="predicted"/>
<comment type="caution">
    <text evidence="1">The sequence shown here is derived from an EMBL/GenBank/DDBJ whole genome shotgun (WGS) entry which is preliminary data.</text>
</comment>
<evidence type="ECO:0000313" key="2">
    <source>
        <dbReference type="Proteomes" id="UP001293254"/>
    </source>
</evidence>
<gene>
    <name evidence="1" type="ORF">Salat_1165700</name>
</gene>
<sequence length="102" mass="11324">MSSTPVRRLPISQLTIENPRHLPLPPRNCPSPLHGMKTCFCTSQICIVASSLNCPNHQRPPSCHCAFPRYLDMSPRHCSAAQICYCCVGAIRDLGLAFMEDL</sequence>